<dbReference type="OrthoDB" id="9807574at2"/>
<feature type="signal peptide" evidence="1">
    <location>
        <begin position="1"/>
        <end position="25"/>
    </location>
</feature>
<dbReference type="PANTHER" id="PTHR36920:SF1">
    <property type="entry name" value="OUTER MEMBRANE PROTEIN W"/>
    <property type="match status" value="1"/>
</dbReference>
<dbReference type="Pfam" id="PF03922">
    <property type="entry name" value="OmpW"/>
    <property type="match status" value="1"/>
</dbReference>
<dbReference type="GO" id="GO:0019867">
    <property type="term" value="C:outer membrane"/>
    <property type="evidence" value="ECO:0007669"/>
    <property type="project" value="InterPro"/>
</dbReference>
<feature type="chain" id="PRO_5003280593" evidence="1">
    <location>
        <begin position="26"/>
        <end position="209"/>
    </location>
</feature>
<evidence type="ECO:0000313" key="2">
    <source>
        <dbReference type="EMBL" id="ADZ90366.1"/>
    </source>
</evidence>
<protein>
    <submittedName>
        <fullName evidence="2">OmpW family protein</fullName>
    </submittedName>
</protein>
<dbReference type="KEGG" id="mme:Marme_1091"/>
<dbReference type="SUPFAM" id="SSF56925">
    <property type="entry name" value="OMPA-like"/>
    <property type="match status" value="1"/>
</dbReference>
<proteinExistence type="predicted"/>
<reference evidence="2 3" key="1">
    <citation type="journal article" date="2012" name="Stand. Genomic Sci.">
        <title>Complete genome sequence of the melanogenic marine bacterium Marinomonas mediterranea type strain (MMB-1(T)).</title>
        <authorList>
            <person name="Lucas-Elio P."/>
            <person name="Goodwin L."/>
            <person name="Woyke T."/>
            <person name="Pitluck S."/>
            <person name="Nolan M."/>
            <person name="Kyrpides N.C."/>
            <person name="Detter J.C."/>
            <person name="Copeland A."/>
            <person name="Teshima H."/>
            <person name="Bruce D."/>
            <person name="Detter C."/>
            <person name="Tapia R."/>
            <person name="Han S."/>
            <person name="Land M.L."/>
            <person name="Ivanova N."/>
            <person name="Mikhailova N."/>
            <person name="Johnston A.W."/>
            <person name="Sanchez-Amat A."/>
        </authorList>
    </citation>
    <scope>NUCLEOTIDE SEQUENCE [LARGE SCALE GENOMIC DNA]</scope>
    <source>
        <strain evidence="3">ATCC 700492 / JCM 21426 / NBRC 103028 / MMB-1</strain>
    </source>
</reference>
<dbReference type="STRING" id="717774.Marme_1091"/>
<organism evidence="2 3">
    <name type="scientific">Marinomonas mediterranea (strain ATCC 700492 / JCM 21426 / NBRC 103028 / MMB-1)</name>
    <dbReference type="NCBI Taxonomy" id="717774"/>
    <lineage>
        <taxon>Bacteria</taxon>
        <taxon>Pseudomonadati</taxon>
        <taxon>Pseudomonadota</taxon>
        <taxon>Gammaproteobacteria</taxon>
        <taxon>Oceanospirillales</taxon>
        <taxon>Oceanospirillaceae</taxon>
        <taxon>Marinomonas</taxon>
    </lineage>
</organism>
<dbReference type="AlphaFoldDB" id="F2JTE8"/>
<name>F2JTE8_MARM1</name>
<dbReference type="Proteomes" id="UP000001062">
    <property type="component" value="Chromosome"/>
</dbReference>
<dbReference type="PATRIC" id="fig|717774.3.peg.1132"/>
<dbReference type="InterPro" id="IPR005618">
    <property type="entry name" value="OMPW"/>
</dbReference>
<evidence type="ECO:0000256" key="1">
    <source>
        <dbReference type="SAM" id="SignalP"/>
    </source>
</evidence>
<dbReference type="RefSeq" id="WP_013660271.1">
    <property type="nucleotide sequence ID" value="NC_015276.1"/>
</dbReference>
<dbReference type="InterPro" id="IPR011250">
    <property type="entry name" value="OMP/PagP_B-barrel"/>
</dbReference>
<evidence type="ECO:0000313" key="3">
    <source>
        <dbReference type="Proteomes" id="UP000001062"/>
    </source>
</evidence>
<dbReference type="PANTHER" id="PTHR36920">
    <property type="match status" value="1"/>
</dbReference>
<dbReference type="HOGENOM" id="CLU_042505_1_1_6"/>
<dbReference type="eggNOG" id="COG3047">
    <property type="taxonomic scope" value="Bacteria"/>
</dbReference>
<dbReference type="EMBL" id="CP002583">
    <property type="protein sequence ID" value="ADZ90366.1"/>
    <property type="molecule type" value="Genomic_DNA"/>
</dbReference>
<keyword evidence="1" id="KW-0732">Signal</keyword>
<sequence precursor="true">MNLTKTVALASLLTSATLASTGVLAHEAGSWLVRGGLGTVIPQESSDDVAGSGELEIDDNTQIAATLSYMFTDNIGFEVLAATPFTHEVKTNGLGKIAEVSHLPPSFMAQYYFGQADSEIRPYLGAGLNYTVFFDEKSYGKIKGSDVELDDSFGLAAQAGIDVSINDKWFANASIWYIDIDTTVKVKGVGNFDTEIDPIVAMISAGYTF</sequence>
<dbReference type="GO" id="GO:0055085">
    <property type="term" value="P:transmembrane transport"/>
    <property type="evidence" value="ECO:0007669"/>
    <property type="project" value="TreeGrafter"/>
</dbReference>
<keyword evidence="3" id="KW-1185">Reference proteome</keyword>
<dbReference type="Gene3D" id="2.40.160.20">
    <property type="match status" value="1"/>
</dbReference>
<accession>F2JTE8</accession>
<gene>
    <name evidence="2" type="ordered locus">Marme_1091</name>
</gene>